<dbReference type="FunFam" id="3.30.505.10:FF:000080">
    <property type="entry name" value="Pi3K21B, isoform C"/>
    <property type="match status" value="1"/>
</dbReference>
<dbReference type="InterPro" id="IPR000980">
    <property type="entry name" value="SH2"/>
</dbReference>
<feature type="domain" description="SH2" evidence="4">
    <location>
        <begin position="35"/>
        <end position="128"/>
    </location>
</feature>
<reference evidence="5 6" key="1">
    <citation type="submission" date="2024-01" db="EMBL/GenBank/DDBJ databases">
        <title>The genome of the rayed Mediterranean limpet Patella caerulea (Linnaeus, 1758).</title>
        <authorList>
            <person name="Anh-Thu Weber A."/>
            <person name="Halstead-Nussloch G."/>
        </authorList>
    </citation>
    <scope>NUCLEOTIDE SEQUENCE [LARGE SCALE GENOMIC DNA]</scope>
    <source>
        <strain evidence="5">AATW-2023a</strain>
        <tissue evidence="5">Whole specimen</tissue>
    </source>
</reference>
<sequence>MKTMTESRDNCQHYIEVESLRNVETRKSSISELNYYWEDITREEANEKLLDAVDGSFLVRDSSTEGEYTLVLRKNGTNKCIKILHQDGKYGFVEPCTFNSISEIVDYFSKNSLEQYNPALDIKLLYPICNNTDELAVSCEDMERSMHYLVEINTSLLDLVQSFERAKTKLDYVHGEMKRSHLTIEALDMMQRMFQEQQKLIEYNQNKIKADDLECISNNNVRLTSRLNEIEQSLQEQYIVIQDYTNQYHQLTADICNKKLEIKRSNQLRNNIRRRVINLGISDNYVDGLLEEEKDEDIPHYDTRLWLLQKDRTQANILLQNKPHGSFLVRPKDSNIPYILSVKCGDNVEHCIIYFNKNKKTYGFTKEFCFFKTLTDLVIKYRRISLVTHNENVDVNLIYPALSVH</sequence>
<comment type="caution">
    <text evidence="5">The sequence shown here is derived from an EMBL/GenBank/DDBJ whole genome shotgun (WGS) entry which is preliminary data.</text>
</comment>
<dbReference type="Pfam" id="PF16454">
    <property type="entry name" value="PI3K_P85_iSH2"/>
    <property type="match status" value="1"/>
</dbReference>
<evidence type="ECO:0000313" key="5">
    <source>
        <dbReference type="EMBL" id="KAK6172026.1"/>
    </source>
</evidence>
<evidence type="ECO:0000259" key="4">
    <source>
        <dbReference type="PROSITE" id="PS50001"/>
    </source>
</evidence>
<keyword evidence="3" id="KW-0175">Coiled coil</keyword>
<dbReference type="PANTHER" id="PTHR10155:SF10">
    <property type="entry name" value="PI3K21B, ISOFORM B"/>
    <property type="match status" value="1"/>
</dbReference>
<evidence type="ECO:0000256" key="2">
    <source>
        <dbReference type="PROSITE-ProRule" id="PRU00191"/>
    </source>
</evidence>
<accession>A0AAN8J9K7</accession>
<keyword evidence="6" id="KW-1185">Reference proteome</keyword>
<dbReference type="AlphaFoldDB" id="A0AAN8J9K7"/>
<dbReference type="PRINTS" id="PR00401">
    <property type="entry name" value="SH2DOMAIN"/>
</dbReference>
<dbReference type="InterPro" id="IPR036860">
    <property type="entry name" value="SH2_dom_sf"/>
</dbReference>
<dbReference type="SMART" id="SM00252">
    <property type="entry name" value="SH2"/>
    <property type="match status" value="2"/>
</dbReference>
<feature type="domain" description="SH2" evidence="4">
    <location>
        <begin position="300"/>
        <end position="401"/>
    </location>
</feature>
<keyword evidence="1 2" id="KW-0727">SH2 domain</keyword>
<dbReference type="PANTHER" id="PTHR10155">
    <property type="entry name" value="PHOSPHATIDYLINOSITOL 3-KINASE REGULATORY SUBUNIT"/>
    <property type="match status" value="1"/>
</dbReference>
<protein>
    <recommendedName>
        <fullName evidence="4">SH2 domain-containing protein</fullName>
    </recommendedName>
</protein>
<feature type="coiled-coil region" evidence="3">
    <location>
        <begin position="213"/>
        <end position="247"/>
    </location>
</feature>
<dbReference type="Gene3D" id="1.10.287.1490">
    <property type="match status" value="1"/>
</dbReference>
<evidence type="ECO:0000313" key="6">
    <source>
        <dbReference type="Proteomes" id="UP001347796"/>
    </source>
</evidence>
<evidence type="ECO:0000256" key="3">
    <source>
        <dbReference type="SAM" id="Coils"/>
    </source>
</evidence>
<gene>
    <name evidence="5" type="ORF">SNE40_018428</name>
</gene>
<dbReference type="EMBL" id="JAZGQO010000013">
    <property type="protein sequence ID" value="KAK6172026.1"/>
    <property type="molecule type" value="Genomic_DNA"/>
</dbReference>
<dbReference type="SUPFAM" id="SSF55550">
    <property type="entry name" value="SH2 domain"/>
    <property type="match status" value="2"/>
</dbReference>
<proteinExistence type="predicted"/>
<dbReference type="GO" id="GO:0008286">
    <property type="term" value="P:insulin receptor signaling pathway"/>
    <property type="evidence" value="ECO:0007669"/>
    <property type="project" value="TreeGrafter"/>
</dbReference>
<organism evidence="5 6">
    <name type="scientific">Patella caerulea</name>
    <name type="common">Rayed Mediterranean limpet</name>
    <dbReference type="NCBI Taxonomy" id="87958"/>
    <lineage>
        <taxon>Eukaryota</taxon>
        <taxon>Metazoa</taxon>
        <taxon>Spiralia</taxon>
        <taxon>Lophotrochozoa</taxon>
        <taxon>Mollusca</taxon>
        <taxon>Gastropoda</taxon>
        <taxon>Patellogastropoda</taxon>
        <taxon>Patelloidea</taxon>
        <taxon>Patellidae</taxon>
        <taxon>Patella</taxon>
    </lineage>
</organism>
<dbReference type="PRINTS" id="PR00678">
    <property type="entry name" value="PI3KINASEP85"/>
</dbReference>
<dbReference type="GO" id="GO:0046854">
    <property type="term" value="P:phosphatidylinositol phosphate biosynthetic process"/>
    <property type="evidence" value="ECO:0007669"/>
    <property type="project" value="TreeGrafter"/>
</dbReference>
<evidence type="ECO:0000256" key="1">
    <source>
        <dbReference type="ARBA" id="ARBA00022999"/>
    </source>
</evidence>
<dbReference type="GO" id="GO:0005942">
    <property type="term" value="C:phosphatidylinositol 3-kinase complex"/>
    <property type="evidence" value="ECO:0007669"/>
    <property type="project" value="TreeGrafter"/>
</dbReference>
<dbReference type="InterPro" id="IPR032498">
    <property type="entry name" value="PI3K_P85_iSH2"/>
</dbReference>
<name>A0AAN8J9K7_PATCE</name>
<dbReference type="GO" id="GO:0046935">
    <property type="term" value="F:1-phosphatidylinositol-3-kinase regulator activity"/>
    <property type="evidence" value="ECO:0007669"/>
    <property type="project" value="TreeGrafter"/>
</dbReference>
<dbReference type="PROSITE" id="PS50001">
    <property type="entry name" value="SH2"/>
    <property type="match status" value="2"/>
</dbReference>
<dbReference type="Gene3D" id="3.30.505.10">
    <property type="entry name" value="SH2 domain"/>
    <property type="match status" value="2"/>
</dbReference>
<dbReference type="Pfam" id="PF00017">
    <property type="entry name" value="SH2"/>
    <property type="match status" value="2"/>
</dbReference>
<dbReference type="Proteomes" id="UP001347796">
    <property type="component" value="Unassembled WGS sequence"/>
</dbReference>